<gene>
    <name evidence="2" type="ORF">KI387_028013</name>
</gene>
<keyword evidence="3" id="KW-1185">Reference proteome</keyword>
<proteinExistence type="predicted"/>
<protein>
    <submittedName>
        <fullName evidence="2">Uncharacterized protein</fullName>
    </submittedName>
</protein>
<feature type="region of interest" description="Disordered" evidence="1">
    <location>
        <begin position="321"/>
        <end position="346"/>
    </location>
</feature>
<comment type="caution">
    <text evidence="2">The sequence shown here is derived from an EMBL/GenBank/DDBJ whole genome shotgun (WGS) entry which is preliminary data.</text>
</comment>
<reference evidence="2 3" key="1">
    <citation type="journal article" date="2021" name="Nat. Plants">
        <title>The Taxus genome provides insights into paclitaxel biosynthesis.</title>
        <authorList>
            <person name="Xiong X."/>
            <person name="Gou J."/>
            <person name="Liao Q."/>
            <person name="Li Y."/>
            <person name="Zhou Q."/>
            <person name="Bi G."/>
            <person name="Li C."/>
            <person name="Du R."/>
            <person name="Wang X."/>
            <person name="Sun T."/>
            <person name="Guo L."/>
            <person name="Liang H."/>
            <person name="Lu P."/>
            <person name="Wu Y."/>
            <person name="Zhang Z."/>
            <person name="Ro D.K."/>
            <person name="Shang Y."/>
            <person name="Huang S."/>
            <person name="Yan J."/>
        </authorList>
    </citation>
    <scope>NUCLEOTIDE SEQUENCE [LARGE SCALE GENOMIC DNA]</scope>
    <source>
        <strain evidence="2">Ta-2019</strain>
    </source>
</reference>
<accession>A0AA38L2U1</accession>
<evidence type="ECO:0000256" key="1">
    <source>
        <dbReference type="SAM" id="MobiDB-lite"/>
    </source>
</evidence>
<evidence type="ECO:0000313" key="2">
    <source>
        <dbReference type="EMBL" id="KAH9312978.1"/>
    </source>
</evidence>
<name>A0AA38L2U1_TAXCH</name>
<dbReference type="Proteomes" id="UP000824469">
    <property type="component" value="Unassembled WGS sequence"/>
</dbReference>
<evidence type="ECO:0000313" key="3">
    <source>
        <dbReference type="Proteomes" id="UP000824469"/>
    </source>
</evidence>
<sequence length="609" mass="68485">MGCTSSKKLLRTKSFKPDLRQPFSRVAAIPIREDFLLANSNKQFLALICNNDSITKQVPAVAKQETFPSSISKDNEGKGFISGKSEKHTPKTVWLDLQSGGLLREEESVKHTPAKEESEENRATEDGSEENRATEEDKAEIIYTWELMDGLEDGEADHTFEKPTDNGDDTRLIRTAKRLKSMGYFHTLEEYDEVLARRKNSHISEKPTDNGDGTRLIRTAGRSKPMGYFHTLEEYDEVLARSKISHSYEKPKENGDGTRLIRTAGRSKSREYIHKVEEYDAVVARSKTSLWDRNSKMCFYYLGHKCLDIVTKSTLISIFSTSPLPPKPPQPSNTTPTVTDWKEDSKDDHNCALESSGFQAASKQSDVGNEISIRENNNISYIVPENTGPREHNHLIAANEGKIYLEERNSETNQSIEKHSRNRSLHERAKVNDLGGISIPSTPDFSAVGSLREWLNGGGHLYSPSVSTTPSFGSYFHGDRRSTSNIAVNSLQFGIDEAEIQIHSPSARELDKEASITVNSGVYSDGRLTAIEKENWDSPLFDPELLASFERALEQLAEEEKCLLRQLDDDSHFRDCHLEDGEDDLHDSRRVGDIPIQSNCTSHQEELSI</sequence>
<feature type="region of interest" description="Disordered" evidence="1">
    <location>
        <begin position="105"/>
        <end position="136"/>
    </location>
</feature>
<dbReference type="AlphaFoldDB" id="A0AA38L2U1"/>
<organism evidence="2 3">
    <name type="scientific">Taxus chinensis</name>
    <name type="common">Chinese yew</name>
    <name type="synonym">Taxus wallichiana var. chinensis</name>
    <dbReference type="NCBI Taxonomy" id="29808"/>
    <lineage>
        <taxon>Eukaryota</taxon>
        <taxon>Viridiplantae</taxon>
        <taxon>Streptophyta</taxon>
        <taxon>Embryophyta</taxon>
        <taxon>Tracheophyta</taxon>
        <taxon>Spermatophyta</taxon>
        <taxon>Pinopsida</taxon>
        <taxon>Pinidae</taxon>
        <taxon>Conifers II</taxon>
        <taxon>Cupressales</taxon>
        <taxon>Taxaceae</taxon>
        <taxon>Taxus</taxon>
    </lineage>
</organism>
<dbReference type="EMBL" id="JAHRHJ020000006">
    <property type="protein sequence ID" value="KAH9312978.1"/>
    <property type="molecule type" value="Genomic_DNA"/>
</dbReference>
<dbReference type="OMA" id="ATENNEW"/>